<dbReference type="eggNOG" id="COG1361">
    <property type="taxonomic scope" value="Bacteria"/>
</dbReference>
<name>F4KQK2_HALH1</name>
<gene>
    <name evidence="6" type="ordered locus">Halhy_2106</name>
</gene>
<feature type="region of interest" description="Disordered" evidence="5">
    <location>
        <begin position="242"/>
        <end position="330"/>
    </location>
</feature>
<sequence>MRRSLQLLAFLGLMLLGGALVGQNIELTLRYNIPLARYEVYARPDATNPAFTWGPSQITIVVPPSISNTAFTINSVNAGAWLDNSRVYVPTADPAHDFHGVGSLGSSVDFTSGQEVLIFYFSLPGGACTPGLRLFINGTDPNSAAPGMGGGDFANTIDNGNVADVYIGNYNNIGTTCFSDTDGDGVTDNVDIDDDNDGILDSVEDAAANGDTDGIKNSLDLDSDNDGIPDNIEAQTTLGYVVPSGSDSDGDGLDNAYEGAGNAGLTPVNTDGTDSPDYLDTNADNEDGLDAAESGLPALTGTDTDNDGLDNAVDSDDSIFGPVNAGISSPKTALIDTDIDVNTGGDLDYRDNDPDNDGLSGPADPNPNDADSDDDGVSDGAEATAGTDPNDPDTDNDGINDGTELGINTPVPDPDGAGPAMGTNPSSPNYVPDADPSTTTDPTDNDSDNDGLNDGVEDPNFNGKQDNPVIGNSSTTGSGETNPNNADSDADGLSDGVEVNATGPLAGKGSTNPMDTDSDNGGVSDGQETTNGTNPVVGSANDDQQAKLLVKVLLQGALFGTGNTGIMRDDLRAGNYLPLNDPYTTSGNPRFAHAGSGAAASTTNTVLNANAGTNNAIVDWVFIELRSAANSATVVETRVALVQRDGDVVSPIDGTSPLTINGAAGNGYFIAVKHRNHLGAMTETVRTLTFAGTTVDFTTMSNANLYNKNGYDGAEMITIGSIRALWAGNANADTKVKYQGTNSDNSSVLNQVLGHPNATGTYNFDQGFGYFYGDINMDGKVKYQGTNNDPTFIFTNMITNYTLNTLDLYNYDLFIEQLP</sequence>
<evidence type="ECO:0000256" key="5">
    <source>
        <dbReference type="SAM" id="MobiDB-lite"/>
    </source>
</evidence>
<accession>F4KQK2</accession>
<keyword evidence="3" id="KW-0732">Signal</keyword>
<keyword evidence="7" id="KW-1185">Reference proteome</keyword>
<dbReference type="HOGENOM" id="CLU_345065_0_0_10"/>
<evidence type="ECO:0000256" key="3">
    <source>
        <dbReference type="ARBA" id="ARBA00022729"/>
    </source>
</evidence>
<keyword evidence="4" id="KW-0106">Calcium</keyword>
<dbReference type="EMBL" id="CP002691">
    <property type="protein sequence ID" value="AEE49991.1"/>
    <property type="molecule type" value="Genomic_DNA"/>
</dbReference>
<dbReference type="Pfam" id="PF18884">
    <property type="entry name" value="TSP3_bac"/>
    <property type="match status" value="6"/>
</dbReference>
<organism evidence="6 7">
    <name type="scientific">Haliscomenobacter hydrossis (strain ATCC 27775 / DSM 1100 / LMG 10767 / O)</name>
    <dbReference type="NCBI Taxonomy" id="760192"/>
    <lineage>
        <taxon>Bacteria</taxon>
        <taxon>Pseudomonadati</taxon>
        <taxon>Bacteroidota</taxon>
        <taxon>Saprospiria</taxon>
        <taxon>Saprospirales</taxon>
        <taxon>Haliscomenobacteraceae</taxon>
        <taxon>Haliscomenobacter</taxon>
    </lineage>
</organism>
<evidence type="ECO:0000313" key="7">
    <source>
        <dbReference type="Proteomes" id="UP000008461"/>
    </source>
</evidence>
<dbReference type="KEGG" id="hhy:Halhy_2106"/>
<dbReference type="InterPro" id="IPR059100">
    <property type="entry name" value="TSP3_bac"/>
</dbReference>
<dbReference type="RefSeq" id="WP_013764544.1">
    <property type="nucleotide sequence ID" value="NC_015510.1"/>
</dbReference>
<dbReference type="STRING" id="760192.Halhy_2106"/>
<dbReference type="AlphaFoldDB" id="F4KQK2"/>
<feature type="region of interest" description="Disordered" evidence="5">
    <location>
        <begin position="345"/>
        <end position="540"/>
    </location>
</feature>
<keyword evidence="2" id="KW-0964">Secreted</keyword>
<feature type="compositionally biased region" description="Low complexity" evidence="5">
    <location>
        <begin position="378"/>
        <end position="389"/>
    </location>
</feature>
<feature type="compositionally biased region" description="Acidic residues" evidence="5">
    <location>
        <begin position="443"/>
        <end position="457"/>
    </location>
</feature>
<evidence type="ECO:0000313" key="6">
    <source>
        <dbReference type="EMBL" id="AEE49991.1"/>
    </source>
</evidence>
<reference evidence="6 7" key="1">
    <citation type="journal article" date="2011" name="Stand. Genomic Sci.">
        <title>Complete genome sequence of Haliscomenobacter hydrossis type strain (O).</title>
        <authorList>
            <consortium name="US DOE Joint Genome Institute (JGI-PGF)"/>
            <person name="Daligault H."/>
            <person name="Lapidus A."/>
            <person name="Zeytun A."/>
            <person name="Nolan M."/>
            <person name="Lucas S."/>
            <person name="Del Rio T.G."/>
            <person name="Tice H."/>
            <person name="Cheng J.F."/>
            <person name="Tapia R."/>
            <person name="Han C."/>
            <person name="Goodwin L."/>
            <person name="Pitluck S."/>
            <person name="Liolios K."/>
            <person name="Pagani I."/>
            <person name="Ivanova N."/>
            <person name="Huntemann M."/>
            <person name="Mavromatis K."/>
            <person name="Mikhailova N."/>
            <person name="Pati A."/>
            <person name="Chen A."/>
            <person name="Palaniappan K."/>
            <person name="Land M."/>
            <person name="Hauser L."/>
            <person name="Brambilla E.M."/>
            <person name="Rohde M."/>
            <person name="Verbarg S."/>
            <person name="Goker M."/>
            <person name="Bristow J."/>
            <person name="Eisen J.A."/>
            <person name="Markowitz V."/>
            <person name="Hugenholtz P."/>
            <person name="Kyrpides N.C."/>
            <person name="Klenk H.P."/>
            <person name="Woyke T."/>
        </authorList>
    </citation>
    <scope>NUCLEOTIDE SEQUENCE [LARGE SCALE GENOMIC DNA]</scope>
    <source>
        <strain evidence="7">ATCC 27775 / DSM 1100 / LMG 10767 / O</strain>
    </source>
</reference>
<feature type="compositionally biased region" description="Polar residues" evidence="5">
    <location>
        <begin position="462"/>
        <end position="487"/>
    </location>
</feature>
<dbReference type="InterPro" id="IPR053180">
    <property type="entry name" value="Ca-binding_acidic-repeat"/>
</dbReference>
<evidence type="ECO:0000256" key="2">
    <source>
        <dbReference type="ARBA" id="ARBA00022525"/>
    </source>
</evidence>
<evidence type="ECO:0000256" key="4">
    <source>
        <dbReference type="ARBA" id="ARBA00022837"/>
    </source>
</evidence>
<reference key="2">
    <citation type="submission" date="2011-04" db="EMBL/GenBank/DDBJ databases">
        <title>Complete sequence of chromosome of Haliscomenobacter hydrossis DSM 1100.</title>
        <authorList>
            <consortium name="US DOE Joint Genome Institute (JGI-PGF)"/>
            <person name="Lucas S."/>
            <person name="Han J."/>
            <person name="Lapidus A."/>
            <person name="Bruce D."/>
            <person name="Goodwin L."/>
            <person name="Pitluck S."/>
            <person name="Peters L."/>
            <person name="Kyrpides N."/>
            <person name="Mavromatis K."/>
            <person name="Ivanova N."/>
            <person name="Ovchinnikova G."/>
            <person name="Pagani I."/>
            <person name="Daligault H."/>
            <person name="Detter J.C."/>
            <person name="Han C."/>
            <person name="Land M."/>
            <person name="Hauser L."/>
            <person name="Markowitz V."/>
            <person name="Cheng J.-F."/>
            <person name="Hugenholtz P."/>
            <person name="Woyke T."/>
            <person name="Wu D."/>
            <person name="Verbarg S."/>
            <person name="Frueling A."/>
            <person name="Brambilla E."/>
            <person name="Klenk H.-P."/>
            <person name="Eisen J.A."/>
        </authorList>
    </citation>
    <scope>NUCLEOTIDE SEQUENCE</scope>
    <source>
        <strain>DSM 1100</strain>
    </source>
</reference>
<feature type="compositionally biased region" description="Polar residues" evidence="5">
    <location>
        <begin position="509"/>
        <end position="536"/>
    </location>
</feature>
<dbReference type="PANTHER" id="PTHR37467">
    <property type="entry name" value="EXPORTED CALCIUM-BINDING GLYCOPROTEIN-RELATED"/>
    <property type="match status" value="1"/>
</dbReference>
<dbReference type="eggNOG" id="COG2885">
    <property type="taxonomic scope" value="Bacteria"/>
</dbReference>
<dbReference type="Proteomes" id="UP000008461">
    <property type="component" value="Chromosome"/>
</dbReference>
<dbReference type="PANTHER" id="PTHR37467:SF1">
    <property type="entry name" value="EXPORTED CALCIUM-BINDING GLYCOPROTEIN"/>
    <property type="match status" value="1"/>
</dbReference>
<evidence type="ECO:0000256" key="1">
    <source>
        <dbReference type="ARBA" id="ARBA00004613"/>
    </source>
</evidence>
<feature type="compositionally biased region" description="Acidic residues" evidence="5">
    <location>
        <begin position="304"/>
        <end position="317"/>
    </location>
</feature>
<comment type="subcellular location">
    <subcellularLocation>
        <location evidence="1">Secreted</location>
    </subcellularLocation>
</comment>
<feature type="compositionally biased region" description="Low complexity" evidence="5">
    <location>
        <begin position="357"/>
        <end position="369"/>
    </location>
</feature>
<proteinExistence type="predicted"/>
<protein>
    <submittedName>
        <fullName evidence="6">Thrombospondin type 3 repeat-containing protein</fullName>
    </submittedName>
</protein>